<feature type="non-terminal residue" evidence="3">
    <location>
        <position position="259"/>
    </location>
</feature>
<dbReference type="Pfam" id="PF02668">
    <property type="entry name" value="TauD"/>
    <property type="match status" value="1"/>
</dbReference>
<dbReference type="AlphaFoldDB" id="S8DCF1"/>
<dbReference type="PANTHER" id="PTHR10696:SF21">
    <property type="entry name" value="TAUD_TFDA-LIKE DOMAIN-CONTAINING PROTEIN"/>
    <property type="match status" value="1"/>
</dbReference>
<keyword evidence="4" id="KW-1185">Reference proteome</keyword>
<dbReference type="Gene3D" id="3.60.130.10">
    <property type="entry name" value="Clavaminate synthase-like"/>
    <property type="match status" value="1"/>
</dbReference>
<dbReference type="PANTHER" id="PTHR10696">
    <property type="entry name" value="GAMMA-BUTYROBETAINE HYDROXYLASE-RELATED"/>
    <property type="match status" value="1"/>
</dbReference>
<dbReference type="Proteomes" id="UP000015453">
    <property type="component" value="Unassembled WGS sequence"/>
</dbReference>
<protein>
    <recommendedName>
        <fullName evidence="2">TauD/TfdA-like domain-containing protein</fullName>
    </recommendedName>
</protein>
<keyword evidence="1" id="KW-0560">Oxidoreductase</keyword>
<accession>S8DCF1</accession>
<evidence type="ECO:0000313" key="4">
    <source>
        <dbReference type="Proteomes" id="UP000015453"/>
    </source>
</evidence>
<dbReference type="InterPro" id="IPR003819">
    <property type="entry name" value="TauD/TfdA-like"/>
</dbReference>
<dbReference type="EMBL" id="AUSU01007542">
    <property type="protein sequence ID" value="EPS60478.1"/>
    <property type="molecule type" value="Genomic_DNA"/>
</dbReference>
<evidence type="ECO:0000259" key="2">
    <source>
        <dbReference type="Pfam" id="PF02668"/>
    </source>
</evidence>
<sequence>MLSFAAAGMPTPVALPHQKTFDGVKFPAVLKPTKNAASSFADFVKLEKPWLENLLHEHGAVLFRGFGPSKTAKDFNDIVEAFGYEELPYIGGVATRSYVCGRVYTANEAPPQEKISYHHEMAYLPKYPSKLFFFCEVPPAEGGETPIVPSHVIYDRMKNKHPEFVEKLEKHGLIYKTVIRGEEDKSSAGGRSWKTTFMTEDKKVAEQIAGMVGVKLVWRDDDSVVTIMGPVAAIKYDEKRDRKIWFNNIAVAYTTCMDK</sequence>
<dbReference type="GO" id="GO:0016491">
    <property type="term" value="F:oxidoreductase activity"/>
    <property type="evidence" value="ECO:0007669"/>
    <property type="project" value="UniProtKB-KW"/>
</dbReference>
<feature type="domain" description="TauD/TfdA-like" evidence="2">
    <location>
        <begin position="39"/>
        <end position="176"/>
    </location>
</feature>
<evidence type="ECO:0000256" key="1">
    <source>
        <dbReference type="ARBA" id="ARBA00023002"/>
    </source>
</evidence>
<dbReference type="InterPro" id="IPR050411">
    <property type="entry name" value="AlphaKG_dependent_hydroxylases"/>
</dbReference>
<proteinExistence type="predicted"/>
<name>S8DCF1_9LAMI</name>
<dbReference type="InterPro" id="IPR042098">
    <property type="entry name" value="TauD-like_sf"/>
</dbReference>
<reference evidence="3 4" key="1">
    <citation type="journal article" date="2013" name="BMC Genomics">
        <title>The miniature genome of a carnivorous plant Genlisea aurea contains a low number of genes and short non-coding sequences.</title>
        <authorList>
            <person name="Leushkin E.V."/>
            <person name="Sutormin R.A."/>
            <person name="Nabieva E.R."/>
            <person name="Penin A.A."/>
            <person name="Kondrashov A.S."/>
            <person name="Logacheva M.D."/>
        </authorList>
    </citation>
    <scope>NUCLEOTIDE SEQUENCE [LARGE SCALE GENOMIC DNA]</scope>
</reference>
<gene>
    <name evidence="3" type="ORF">M569_14327</name>
</gene>
<evidence type="ECO:0000313" key="3">
    <source>
        <dbReference type="EMBL" id="EPS60478.1"/>
    </source>
</evidence>
<dbReference type="SUPFAM" id="SSF51197">
    <property type="entry name" value="Clavaminate synthase-like"/>
    <property type="match status" value="1"/>
</dbReference>
<dbReference type="OrthoDB" id="408743at2759"/>
<organism evidence="3 4">
    <name type="scientific">Genlisea aurea</name>
    <dbReference type="NCBI Taxonomy" id="192259"/>
    <lineage>
        <taxon>Eukaryota</taxon>
        <taxon>Viridiplantae</taxon>
        <taxon>Streptophyta</taxon>
        <taxon>Embryophyta</taxon>
        <taxon>Tracheophyta</taxon>
        <taxon>Spermatophyta</taxon>
        <taxon>Magnoliopsida</taxon>
        <taxon>eudicotyledons</taxon>
        <taxon>Gunneridae</taxon>
        <taxon>Pentapetalae</taxon>
        <taxon>asterids</taxon>
        <taxon>lamiids</taxon>
        <taxon>Lamiales</taxon>
        <taxon>Lentibulariaceae</taxon>
        <taxon>Genlisea</taxon>
    </lineage>
</organism>
<comment type="caution">
    <text evidence="3">The sequence shown here is derived from an EMBL/GenBank/DDBJ whole genome shotgun (WGS) entry which is preliminary data.</text>
</comment>